<name>A0A9D1KRB4_9FIRM</name>
<dbReference type="AlphaFoldDB" id="A0A9D1KRB4"/>
<dbReference type="Proteomes" id="UP000824160">
    <property type="component" value="Unassembled WGS sequence"/>
</dbReference>
<reference evidence="1" key="2">
    <citation type="journal article" date="2021" name="PeerJ">
        <title>Extensive microbial diversity within the chicken gut microbiome revealed by metagenomics and culture.</title>
        <authorList>
            <person name="Gilroy R."/>
            <person name="Ravi A."/>
            <person name="Getino M."/>
            <person name="Pursley I."/>
            <person name="Horton D.L."/>
            <person name="Alikhan N.F."/>
            <person name="Baker D."/>
            <person name="Gharbi K."/>
            <person name="Hall N."/>
            <person name="Watson M."/>
            <person name="Adriaenssens E.M."/>
            <person name="Foster-Nyarko E."/>
            <person name="Jarju S."/>
            <person name="Secka A."/>
            <person name="Antonio M."/>
            <person name="Oren A."/>
            <person name="Chaudhuri R.R."/>
            <person name="La Ragione R."/>
            <person name="Hildebrand F."/>
            <person name="Pallen M.J."/>
        </authorList>
    </citation>
    <scope>NUCLEOTIDE SEQUENCE</scope>
    <source>
        <strain evidence="1">ChiBcec7-5410</strain>
    </source>
</reference>
<evidence type="ECO:0000313" key="1">
    <source>
        <dbReference type="EMBL" id="HIT94888.1"/>
    </source>
</evidence>
<accession>A0A9D1KRB4</accession>
<feature type="non-terminal residue" evidence="1">
    <location>
        <position position="206"/>
    </location>
</feature>
<reference evidence="1" key="1">
    <citation type="submission" date="2020-10" db="EMBL/GenBank/DDBJ databases">
        <authorList>
            <person name="Gilroy R."/>
        </authorList>
    </citation>
    <scope>NUCLEOTIDE SEQUENCE</scope>
    <source>
        <strain evidence="1">ChiBcec7-5410</strain>
    </source>
</reference>
<comment type="caution">
    <text evidence="1">The sequence shown here is derived from an EMBL/GenBank/DDBJ whole genome shotgun (WGS) entry which is preliminary data.</text>
</comment>
<sequence>MFDAYVHNTEQIEKLSFFPSRQMPEDQYVDFLHVNTQQIHKLCRENIRILSEEILPALEKIEQQPPDKIPEFVSFAQSLLSYNQSFDREINYRTHLALLRYARKLGDIDLLIQQLYYSGVGYYYYMRDRKSSVIEGQFTIYSENEYFREGAEWFSRWREITRPETMDFIIRCYSNRAADFNVSQDLTLALKHSDMLTQIIESISDP</sequence>
<dbReference type="EMBL" id="DVLW01000190">
    <property type="protein sequence ID" value="HIT94888.1"/>
    <property type="molecule type" value="Genomic_DNA"/>
</dbReference>
<organism evidence="1 2">
    <name type="scientific">Candidatus Faecivivens stercoripullorum</name>
    <dbReference type="NCBI Taxonomy" id="2840805"/>
    <lineage>
        <taxon>Bacteria</taxon>
        <taxon>Bacillati</taxon>
        <taxon>Bacillota</taxon>
        <taxon>Clostridia</taxon>
        <taxon>Eubacteriales</taxon>
        <taxon>Oscillospiraceae</taxon>
        <taxon>Oscillospiraceae incertae sedis</taxon>
        <taxon>Candidatus Faecivivens</taxon>
    </lineage>
</organism>
<gene>
    <name evidence="1" type="ORF">IAC43_06850</name>
</gene>
<proteinExistence type="predicted"/>
<evidence type="ECO:0000313" key="2">
    <source>
        <dbReference type="Proteomes" id="UP000824160"/>
    </source>
</evidence>
<protein>
    <submittedName>
        <fullName evidence="1">Uncharacterized protein</fullName>
    </submittedName>
</protein>